<gene>
    <name evidence="3" type="ORF">SAMN02745157_0804</name>
</gene>
<dbReference type="RefSeq" id="WP_139251318.1">
    <property type="nucleotide sequence ID" value="NZ_FQUP01000001.1"/>
</dbReference>
<evidence type="ECO:0000313" key="4">
    <source>
        <dbReference type="Proteomes" id="UP000184485"/>
    </source>
</evidence>
<dbReference type="AlphaFoldDB" id="A0A1M4VV66"/>
<dbReference type="STRING" id="1122133.SAMN02745157_0804"/>
<feature type="chain" id="PRO_5012883491" evidence="1">
    <location>
        <begin position="25"/>
        <end position="284"/>
    </location>
</feature>
<keyword evidence="1" id="KW-0732">Signal</keyword>
<name>A0A1M4VV66_9HYPH</name>
<protein>
    <submittedName>
        <fullName evidence="3">Thiol-disulfide interchange protein, contains DsbC and DsbD domains</fullName>
    </submittedName>
</protein>
<dbReference type="Proteomes" id="UP000184485">
    <property type="component" value="Unassembled WGS sequence"/>
</dbReference>
<dbReference type="EMBL" id="FQUP01000001">
    <property type="protein sequence ID" value="SHE72828.1"/>
    <property type="molecule type" value="Genomic_DNA"/>
</dbReference>
<evidence type="ECO:0000256" key="1">
    <source>
        <dbReference type="SAM" id="SignalP"/>
    </source>
</evidence>
<keyword evidence="4" id="KW-1185">Reference proteome</keyword>
<reference evidence="3 4" key="1">
    <citation type="submission" date="2016-11" db="EMBL/GenBank/DDBJ databases">
        <authorList>
            <person name="Jaros S."/>
            <person name="Januszkiewicz K."/>
            <person name="Wedrychowicz H."/>
        </authorList>
    </citation>
    <scope>NUCLEOTIDE SEQUENCE [LARGE SCALE GENOMIC DNA]</scope>
    <source>
        <strain evidence="3 4">DSM 19436</strain>
    </source>
</reference>
<proteinExistence type="predicted"/>
<feature type="signal peptide" evidence="1">
    <location>
        <begin position="1"/>
        <end position="24"/>
    </location>
</feature>
<dbReference type="InterPro" id="IPR028250">
    <property type="entry name" value="DsbDN"/>
</dbReference>
<feature type="domain" description="Thiol:disulfide interchange protein DsbD N-terminal" evidence="2">
    <location>
        <begin position="41"/>
        <end position="146"/>
    </location>
</feature>
<evidence type="ECO:0000313" key="3">
    <source>
        <dbReference type="EMBL" id="SHE72828.1"/>
    </source>
</evidence>
<sequence>MTPRLLFRLFPLLPAILFALPAFAATGQWAEGEHARMRLVAARPAPGAPFEAAIELELDPGWKTYWRTPGDAGIPPRFDFSASTNAGGATIDYPAPERSDDGFSVSNVYHDRVLLPVRFSLSDPDEPARLVLAADLGVCKDICLPVSLSANLDVSPADAEPRAIATLAEARAALPGPGQTGVFEIEALRQVGGNEKSPEYEVEVAAASPDDSLLFVETPSDWYPATPTLASTGKGTATYRFAIDRKTASGPLAGASIRLTLSSGSAATTRAFTLGSTGAATATP</sequence>
<organism evidence="3 4">
    <name type="scientific">Kaistia soli DSM 19436</name>
    <dbReference type="NCBI Taxonomy" id="1122133"/>
    <lineage>
        <taxon>Bacteria</taxon>
        <taxon>Pseudomonadati</taxon>
        <taxon>Pseudomonadota</taxon>
        <taxon>Alphaproteobacteria</taxon>
        <taxon>Hyphomicrobiales</taxon>
        <taxon>Kaistiaceae</taxon>
        <taxon>Kaistia</taxon>
    </lineage>
</organism>
<accession>A0A1M4VV66</accession>
<evidence type="ECO:0000259" key="2">
    <source>
        <dbReference type="Pfam" id="PF11412"/>
    </source>
</evidence>
<dbReference type="OrthoDB" id="9811036at2"/>
<dbReference type="Pfam" id="PF11412">
    <property type="entry name" value="DsbD_N"/>
    <property type="match status" value="1"/>
</dbReference>